<organism evidence="2 3">
    <name type="scientific">Moniliophthora roreri (strain MCA 2997)</name>
    <name type="common">Cocoa frosty pod rot fungus</name>
    <name type="synonym">Crinipellis roreri</name>
    <dbReference type="NCBI Taxonomy" id="1381753"/>
    <lineage>
        <taxon>Eukaryota</taxon>
        <taxon>Fungi</taxon>
        <taxon>Dikarya</taxon>
        <taxon>Basidiomycota</taxon>
        <taxon>Agaricomycotina</taxon>
        <taxon>Agaricomycetes</taxon>
        <taxon>Agaricomycetidae</taxon>
        <taxon>Agaricales</taxon>
        <taxon>Marasmiineae</taxon>
        <taxon>Marasmiaceae</taxon>
        <taxon>Moniliophthora</taxon>
    </lineage>
</organism>
<evidence type="ECO:0000256" key="1">
    <source>
        <dbReference type="SAM" id="Phobius"/>
    </source>
</evidence>
<dbReference type="KEGG" id="mrr:Moror_12974"/>
<comment type="caution">
    <text evidence="2">The sequence shown here is derived from an EMBL/GenBank/DDBJ whole genome shotgun (WGS) entry which is preliminary data.</text>
</comment>
<evidence type="ECO:0000313" key="3">
    <source>
        <dbReference type="Proteomes" id="UP000017559"/>
    </source>
</evidence>
<dbReference type="HOGENOM" id="CLU_370862_0_0_1"/>
<name>V2XM43_MONRO</name>
<dbReference type="AlphaFoldDB" id="V2XM43"/>
<gene>
    <name evidence="2" type="ORF">Moror_12974</name>
</gene>
<keyword evidence="1" id="KW-0812">Transmembrane</keyword>
<protein>
    <recommendedName>
        <fullName evidence="4">Heterokaryon incompatibility domain-containing protein</fullName>
    </recommendedName>
</protein>
<keyword evidence="1" id="KW-0472">Membrane</keyword>
<feature type="transmembrane region" description="Helical" evidence="1">
    <location>
        <begin position="561"/>
        <end position="581"/>
    </location>
</feature>
<dbReference type="EMBL" id="AWSO01000163">
    <property type="protein sequence ID" value="ESK93926.1"/>
    <property type="molecule type" value="Genomic_DNA"/>
</dbReference>
<proteinExistence type="predicted"/>
<keyword evidence="3" id="KW-1185">Reference proteome</keyword>
<dbReference type="Proteomes" id="UP000017559">
    <property type="component" value="Unassembled WGS sequence"/>
</dbReference>
<evidence type="ECO:0000313" key="2">
    <source>
        <dbReference type="EMBL" id="ESK93926.1"/>
    </source>
</evidence>
<reference evidence="2 3" key="1">
    <citation type="journal article" date="2014" name="BMC Genomics">
        <title>Genome and secretome analysis of the hemibiotrophic fungal pathogen, Moniliophthora roreri, which causes frosty pod rot disease of cacao: mechanisms of the biotrophic and necrotrophic phases.</title>
        <authorList>
            <person name="Meinhardt L.W."/>
            <person name="Costa G.G.L."/>
            <person name="Thomazella D.P.T."/>
            <person name="Teixeira P.J.P.L."/>
            <person name="Carazzolle M.F."/>
            <person name="Schuster S.C."/>
            <person name="Carlson J.E."/>
            <person name="Guiltinan M.J."/>
            <person name="Mieczkowski P."/>
            <person name="Farmer A."/>
            <person name="Ramaraj T."/>
            <person name="Crozier J."/>
            <person name="Davis R.E."/>
            <person name="Shao J."/>
            <person name="Melnick R.L."/>
            <person name="Pereira G.A.G."/>
            <person name="Bailey B.A."/>
        </authorList>
    </citation>
    <scope>NUCLEOTIDE SEQUENCE [LARGE SCALE GENOMIC DNA]</scope>
    <source>
        <strain evidence="2 3">MCA 2997</strain>
    </source>
</reference>
<sequence length="749" mass="83857">MQTEAHPMVHVNHRESFEPRLLQPDLGRPAWARLILEDPGVKGCGWFHRRREDRFHVLANIIRLVFHIVAAPFTAFPVGEIIGEAAYNFGRAGWEDELVDVPEAVLQNPPDENGDPDPNSLGPPAILKMASSSSSDSLRRVTEVYATTNFEPRWMLLVFIRGGQYSGYRQIAWTEEFRGRGYTALSYDMEAAYTLFQEAGEHTLDPKPAGKARWSLRDRRRISEAFLREYCSAVGDQNEPLDRDEFVWLDELCISAARREGKRNQDEGEVKRERNEELGRMPDIYRGAKTVVAFCDVVDCDHTTLGCSWGKRLFTLSEILHANETRRMTRRLVQDESGEEMKRSFLYTEPAKLFRERMMHHAAIANKWHLHAILRQSNNSGSDTWQMAIHALIVEAIRRDRESGYQNHEYLAKGLNGLLPRRAQLHHLKGKDGWADLAWLLELNQGFYNTASLAAVCRLPDSYESGNGWLGPPIEPTAGNERLEPLVSAFPVGSVNKSGKRFAPLNVVGAQTIGLHPCLKRDSKALWRNPHARVKKIVSVIILVISWLVGVAVAAQPRLTGVGIAILWITSIGFNIFRLIVGATYLERTGWVFLSEKMWKDGSKGDTPWGSDPARVLRQIDPSFTELVDWGDRQMVPTWDVPEDLYMRGHLVDLRTGIKVRVVVSRKPNAMVVLGVHGSGVTYMLLDRPEDVHEVAVKVGMASLPPFTLAATGKSGSVRVGPAEDAATNNSSVWEKVGTAVAVGAALMG</sequence>
<evidence type="ECO:0008006" key="4">
    <source>
        <dbReference type="Google" id="ProtNLM"/>
    </source>
</evidence>
<keyword evidence="1" id="KW-1133">Transmembrane helix</keyword>
<accession>V2XM43</accession>
<feature type="transmembrane region" description="Helical" evidence="1">
    <location>
        <begin position="537"/>
        <end position="555"/>
    </location>
</feature>
<dbReference type="OrthoDB" id="2624308at2759"/>